<name>A0AA39WKX0_9PEZI</name>
<organism evidence="1 2">
    <name type="scientific">Immersiella caudata</name>
    <dbReference type="NCBI Taxonomy" id="314043"/>
    <lineage>
        <taxon>Eukaryota</taxon>
        <taxon>Fungi</taxon>
        <taxon>Dikarya</taxon>
        <taxon>Ascomycota</taxon>
        <taxon>Pezizomycotina</taxon>
        <taxon>Sordariomycetes</taxon>
        <taxon>Sordariomycetidae</taxon>
        <taxon>Sordariales</taxon>
        <taxon>Lasiosphaeriaceae</taxon>
        <taxon>Immersiella</taxon>
    </lineage>
</organism>
<sequence>MTPFHHPQTSTLLSVKICGYRQCPSTIETLAVLSARCLRVDGDRCQVSMCVRMYRSVKGEGVESTPPALSRSAAAVKLQSALPPPGRRHCVNRHPAPSHPLRGKILQSACYRPIRDGDFLKIGLWSGRCWRARGRPLVLVIVVVRIAYHLLKASSNDSGVHAKTIEDFESRPAQCMGNTSWTPWPRLPRSQDFCRRQGRLFRMPEKSAPSASRIGHWDCRPNPGGGCTNVSKTNGCRPGLKPRTASGQ</sequence>
<dbReference type="AlphaFoldDB" id="A0AA39WKX0"/>
<reference evidence="1" key="1">
    <citation type="submission" date="2023-06" db="EMBL/GenBank/DDBJ databases">
        <title>Genome-scale phylogeny and comparative genomics of the fungal order Sordariales.</title>
        <authorList>
            <consortium name="Lawrence Berkeley National Laboratory"/>
            <person name="Hensen N."/>
            <person name="Bonometti L."/>
            <person name="Westerberg I."/>
            <person name="Brannstrom I.O."/>
            <person name="Guillou S."/>
            <person name="Cros-Aarteil S."/>
            <person name="Calhoun S."/>
            <person name="Haridas S."/>
            <person name="Kuo A."/>
            <person name="Mondo S."/>
            <person name="Pangilinan J."/>
            <person name="Riley R."/>
            <person name="Labutti K."/>
            <person name="Andreopoulos B."/>
            <person name="Lipzen A."/>
            <person name="Chen C."/>
            <person name="Yanf M."/>
            <person name="Daum C."/>
            <person name="Ng V."/>
            <person name="Clum A."/>
            <person name="Steindorff A."/>
            <person name="Ohm R."/>
            <person name="Martin F."/>
            <person name="Silar P."/>
            <person name="Natvig D."/>
            <person name="Lalanne C."/>
            <person name="Gautier V."/>
            <person name="Ament-Velasquez S.L."/>
            <person name="Kruys A."/>
            <person name="Hutchinson M.I."/>
            <person name="Powell A.J."/>
            <person name="Barry K."/>
            <person name="Miller A.N."/>
            <person name="Grigoriev I.V."/>
            <person name="Debuchy R."/>
            <person name="Gladieux P."/>
            <person name="Thoren M.H."/>
            <person name="Johannesson H."/>
        </authorList>
    </citation>
    <scope>NUCLEOTIDE SEQUENCE</scope>
    <source>
        <strain evidence="1">CBS 606.72</strain>
    </source>
</reference>
<gene>
    <name evidence="1" type="ORF">B0T14DRAFT_264701</name>
</gene>
<protein>
    <submittedName>
        <fullName evidence="1">Uncharacterized protein</fullName>
    </submittedName>
</protein>
<keyword evidence="2" id="KW-1185">Reference proteome</keyword>
<evidence type="ECO:0000313" key="2">
    <source>
        <dbReference type="Proteomes" id="UP001175000"/>
    </source>
</evidence>
<comment type="caution">
    <text evidence="1">The sequence shown here is derived from an EMBL/GenBank/DDBJ whole genome shotgun (WGS) entry which is preliminary data.</text>
</comment>
<evidence type="ECO:0000313" key="1">
    <source>
        <dbReference type="EMBL" id="KAK0617308.1"/>
    </source>
</evidence>
<proteinExistence type="predicted"/>
<dbReference type="Proteomes" id="UP001175000">
    <property type="component" value="Unassembled WGS sequence"/>
</dbReference>
<dbReference type="EMBL" id="JAULSU010000005">
    <property type="protein sequence ID" value="KAK0617308.1"/>
    <property type="molecule type" value="Genomic_DNA"/>
</dbReference>
<accession>A0AA39WKX0</accession>